<gene>
    <name evidence="2" type="ORF">FIBSPDRAFT_919010</name>
</gene>
<dbReference type="SUPFAM" id="SSF48452">
    <property type="entry name" value="TPR-like"/>
    <property type="match status" value="1"/>
</dbReference>
<dbReference type="CDD" id="cd24142">
    <property type="entry name" value="ACL4-like"/>
    <property type="match status" value="1"/>
</dbReference>
<feature type="compositionally biased region" description="Basic residues" evidence="1">
    <location>
        <begin position="1"/>
        <end position="10"/>
    </location>
</feature>
<evidence type="ECO:0000313" key="3">
    <source>
        <dbReference type="Proteomes" id="UP000076532"/>
    </source>
</evidence>
<dbReference type="Gene3D" id="1.25.40.10">
    <property type="entry name" value="Tetratricopeptide repeat domain"/>
    <property type="match status" value="1"/>
</dbReference>
<keyword evidence="3" id="KW-1185">Reference proteome</keyword>
<dbReference type="EMBL" id="KV417530">
    <property type="protein sequence ID" value="KZP23867.1"/>
    <property type="molecule type" value="Genomic_DNA"/>
</dbReference>
<dbReference type="Pfam" id="PF13432">
    <property type="entry name" value="TPR_16"/>
    <property type="match status" value="1"/>
</dbReference>
<accession>A0A166MCS7</accession>
<dbReference type="AlphaFoldDB" id="A0A166MCS7"/>
<dbReference type="OrthoDB" id="1914839at2759"/>
<dbReference type="Proteomes" id="UP000076532">
    <property type="component" value="Unassembled WGS sequence"/>
</dbReference>
<proteinExistence type="predicted"/>
<evidence type="ECO:0000256" key="1">
    <source>
        <dbReference type="SAM" id="MobiDB-lite"/>
    </source>
</evidence>
<protein>
    <submittedName>
        <fullName evidence="2">TPR-like protein</fullName>
    </submittedName>
</protein>
<feature type="region of interest" description="Disordered" evidence="1">
    <location>
        <begin position="1"/>
        <end position="26"/>
    </location>
</feature>
<organism evidence="2 3">
    <name type="scientific">Athelia psychrophila</name>
    <dbReference type="NCBI Taxonomy" id="1759441"/>
    <lineage>
        <taxon>Eukaryota</taxon>
        <taxon>Fungi</taxon>
        <taxon>Dikarya</taxon>
        <taxon>Basidiomycota</taxon>
        <taxon>Agaricomycotina</taxon>
        <taxon>Agaricomycetes</taxon>
        <taxon>Agaricomycetidae</taxon>
        <taxon>Atheliales</taxon>
        <taxon>Atheliaceae</taxon>
        <taxon>Athelia</taxon>
    </lineage>
</organism>
<dbReference type="STRING" id="436010.A0A166MCS7"/>
<feature type="compositionally biased region" description="Polar residues" evidence="1">
    <location>
        <begin position="14"/>
        <end position="26"/>
    </location>
</feature>
<evidence type="ECO:0000313" key="2">
    <source>
        <dbReference type="EMBL" id="KZP23867.1"/>
    </source>
</evidence>
<sequence length="366" mass="39698">MGRTRTKTKKTIPVVSTASDSASKATPSVPALLEKAQELIVQCDYTLAHMFVKRILHREPEHAEAREMMGVILLETGEVDDARSIFLSLVPPSAQAPSPPPSSAYLYLAQLTDDDPQAALAYFQQAIDLLSGQLKGKERASAAQGDETEVKSNIVRAYIGMVEIWMDPGYDLCFAPEAEKTCEKFLNLALYADPGNAEALQTLASVRMSQNRPDEAKECLSQSWSAWKDIEDPSDPRLPPLATRLSVVRLFLELSLFSPALLVLHGIMAGDDQDVEAWYLEGWCFFLMAEEAKEREGGKLDELSWEELARDSLDCLETCQMDPGAPGVAFLGAGKGVGGQVQGVCFTLFADCWGAGGGALGGCGGW</sequence>
<name>A0A166MCS7_9AGAM</name>
<reference evidence="2 3" key="1">
    <citation type="journal article" date="2016" name="Mol. Biol. Evol.">
        <title>Comparative Genomics of Early-Diverging Mushroom-Forming Fungi Provides Insights into the Origins of Lignocellulose Decay Capabilities.</title>
        <authorList>
            <person name="Nagy L.G."/>
            <person name="Riley R."/>
            <person name="Tritt A."/>
            <person name="Adam C."/>
            <person name="Daum C."/>
            <person name="Floudas D."/>
            <person name="Sun H."/>
            <person name="Yadav J.S."/>
            <person name="Pangilinan J."/>
            <person name="Larsson K.H."/>
            <person name="Matsuura K."/>
            <person name="Barry K."/>
            <person name="Labutti K."/>
            <person name="Kuo R."/>
            <person name="Ohm R.A."/>
            <person name="Bhattacharya S.S."/>
            <person name="Shirouzu T."/>
            <person name="Yoshinaga Y."/>
            <person name="Martin F.M."/>
            <person name="Grigoriev I.V."/>
            <person name="Hibbett D.S."/>
        </authorList>
    </citation>
    <scope>NUCLEOTIDE SEQUENCE [LARGE SCALE GENOMIC DNA]</scope>
    <source>
        <strain evidence="2 3">CBS 109695</strain>
    </source>
</reference>
<dbReference type="InterPro" id="IPR011990">
    <property type="entry name" value="TPR-like_helical_dom_sf"/>
</dbReference>